<keyword evidence="6" id="KW-1133">Transmembrane helix</keyword>
<dbReference type="GO" id="GO:0016829">
    <property type="term" value="F:lyase activity"/>
    <property type="evidence" value="ECO:0007669"/>
    <property type="project" value="UniProtKB-KW"/>
</dbReference>
<keyword evidence="5" id="KW-0456">Lyase</keyword>
<proteinExistence type="predicted"/>
<reference evidence="8" key="1">
    <citation type="submission" date="2011-08" db="EMBL/GenBank/DDBJ databases">
        <authorList>
            <person name="Rombauts S."/>
        </authorList>
    </citation>
    <scope>NUCLEOTIDE SEQUENCE</scope>
    <source>
        <strain evidence="8">London</strain>
    </source>
</reference>
<dbReference type="HOGENOM" id="CLU_063965_0_0_1"/>
<keyword evidence="2" id="KW-0479">Metal-binding</keyword>
<evidence type="ECO:0008006" key="9">
    <source>
        <dbReference type="Google" id="ProtNLM"/>
    </source>
</evidence>
<evidence type="ECO:0000256" key="4">
    <source>
        <dbReference type="ARBA" id="ARBA00023157"/>
    </source>
</evidence>
<dbReference type="OrthoDB" id="1058301at2759"/>
<evidence type="ECO:0000256" key="3">
    <source>
        <dbReference type="ARBA" id="ARBA00022842"/>
    </source>
</evidence>
<reference evidence="7" key="2">
    <citation type="submission" date="2015-06" db="UniProtKB">
        <authorList>
            <consortium name="EnsemblMetazoa"/>
        </authorList>
    </citation>
    <scope>IDENTIFICATION</scope>
</reference>
<comment type="catalytic activity">
    <reaction evidence="1">
        <text>an N-(acyl)-sphingosylphosphoethanolamine = an N-(acyl)-sphingosyl-1,3-cyclic phosphate + ethanolamine</text>
        <dbReference type="Rhea" id="RHEA:60648"/>
        <dbReference type="ChEBI" id="CHEBI:57603"/>
        <dbReference type="ChEBI" id="CHEBI:143891"/>
        <dbReference type="ChEBI" id="CHEBI:143892"/>
    </reaction>
</comment>
<evidence type="ECO:0000256" key="2">
    <source>
        <dbReference type="ARBA" id="ARBA00022723"/>
    </source>
</evidence>
<evidence type="ECO:0000256" key="5">
    <source>
        <dbReference type="ARBA" id="ARBA00023239"/>
    </source>
</evidence>
<keyword evidence="6" id="KW-0812">Transmembrane</keyword>
<organism evidence="7 8">
    <name type="scientific">Tetranychus urticae</name>
    <name type="common">Two-spotted spider mite</name>
    <dbReference type="NCBI Taxonomy" id="32264"/>
    <lineage>
        <taxon>Eukaryota</taxon>
        <taxon>Metazoa</taxon>
        <taxon>Ecdysozoa</taxon>
        <taxon>Arthropoda</taxon>
        <taxon>Chelicerata</taxon>
        <taxon>Arachnida</taxon>
        <taxon>Acari</taxon>
        <taxon>Acariformes</taxon>
        <taxon>Trombidiformes</taxon>
        <taxon>Prostigmata</taxon>
        <taxon>Eleutherengona</taxon>
        <taxon>Raphignathae</taxon>
        <taxon>Tetranychoidea</taxon>
        <taxon>Tetranychidae</taxon>
        <taxon>Tetranychus</taxon>
    </lineage>
</organism>
<dbReference type="Gene3D" id="3.20.20.190">
    <property type="entry name" value="Phosphatidylinositol (PI) phosphodiesterase"/>
    <property type="match status" value="1"/>
</dbReference>
<dbReference type="AlphaFoldDB" id="T1KZ79"/>
<keyword evidence="3" id="KW-0460">Magnesium</keyword>
<dbReference type="OMA" id="WTIDISQ"/>
<evidence type="ECO:0000313" key="7">
    <source>
        <dbReference type="EnsemblMetazoa" id="tetur28g00660.1"/>
    </source>
</evidence>
<sequence length="361" mass="41849">MFINFHCYFYTFIFMILPFKILMVSVVPRPIYNIAHMVNSIKEINLYLKRGANTIEADVSFSLNGTALYTFHGYPCDCFRHCTQQENIEKYLVYVREITKPENANYKKQLVLLFLDLKISSLPASVKANAGRNLARKVITNLFEFGTTTSKIKLLLSIGHVEDSDFVLGFQKELEKSEMKHLKDKIGWDVGMNDEVSDVISMWKKIKIIDNIWLGDGYSNCISPFYNLGRLTEVVSNRDLRSKRIPKDPMIDKVYHWTIDFHHKIRASLKLGVDGIITNHPERLYAILKERDFKYKYRLATHDDDPWKRIQPDLEEKPAPSATSDIQPVILTAITSASDMFTSFTKYVRDFVYLSSPFARI</sequence>
<name>T1KZ79_TETUR</name>
<dbReference type="GO" id="GO:0046872">
    <property type="term" value="F:metal ion binding"/>
    <property type="evidence" value="ECO:0007669"/>
    <property type="project" value="UniProtKB-KW"/>
</dbReference>
<keyword evidence="4" id="KW-1015">Disulfide bond</keyword>
<dbReference type="CDD" id="cd08576">
    <property type="entry name" value="GDPD_like_SMaseD_PLD"/>
    <property type="match status" value="1"/>
</dbReference>
<accession>T1KZ79</accession>
<dbReference type="Pfam" id="PF13653">
    <property type="entry name" value="GDPD_2"/>
    <property type="match status" value="1"/>
</dbReference>
<keyword evidence="6" id="KW-0472">Membrane</keyword>
<evidence type="ECO:0000313" key="8">
    <source>
        <dbReference type="Proteomes" id="UP000015104"/>
    </source>
</evidence>
<dbReference type="EMBL" id="CAEY01000737">
    <property type="status" value="NOT_ANNOTATED_CDS"/>
    <property type="molecule type" value="Genomic_DNA"/>
</dbReference>
<dbReference type="Proteomes" id="UP000015104">
    <property type="component" value="Unassembled WGS sequence"/>
</dbReference>
<dbReference type="KEGG" id="tut:107368674"/>
<keyword evidence="8" id="KW-1185">Reference proteome</keyword>
<dbReference type="GO" id="GO:0006629">
    <property type="term" value="P:lipid metabolic process"/>
    <property type="evidence" value="ECO:0007669"/>
    <property type="project" value="InterPro"/>
</dbReference>
<dbReference type="GO" id="GO:0008081">
    <property type="term" value="F:phosphoric diester hydrolase activity"/>
    <property type="evidence" value="ECO:0007669"/>
    <property type="project" value="InterPro"/>
</dbReference>
<evidence type="ECO:0000256" key="1">
    <source>
        <dbReference type="ARBA" id="ARBA00000110"/>
    </source>
</evidence>
<evidence type="ECO:0000256" key="6">
    <source>
        <dbReference type="SAM" id="Phobius"/>
    </source>
</evidence>
<dbReference type="EnsemblMetazoa" id="tetur28g00660.1">
    <property type="protein sequence ID" value="tetur28g00660.1"/>
    <property type="gene ID" value="tetur28g00660"/>
</dbReference>
<dbReference type="eggNOG" id="ENOG502SEQ1">
    <property type="taxonomic scope" value="Eukaryota"/>
</dbReference>
<protein>
    <recommendedName>
        <fullName evidence="9">GP-PDE domain-containing protein</fullName>
    </recommendedName>
</protein>
<gene>
    <name evidence="7" type="primary">107368674</name>
</gene>
<dbReference type="InterPro" id="IPR017946">
    <property type="entry name" value="PLC-like_Pdiesterase_TIM-brl"/>
</dbReference>
<feature type="transmembrane region" description="Helical" evidence="6">
    <location>
        <begin position="7"/>
        <end position="27"/>
    </location>
</feature>
<dbReference type="SUPFAM" id="SSF51695">
    <property type="entry name" value="PLC-like phosphodiesterases"/>
    <property type="match status" value="1"/>
</dbReference>